<evidence type="ECO:0000313" key="3">
    <source>
        <dbReference type="EMBL" id="MCT9810228.1"/>
    </source>
</evidence>
<comment type="caution">
    <text evidence="3">The sequence shown here is derived from an EMBL/GenBank/DDBJ whole genome shotgun (WGS) entry which is preliminary data.</text>
</comment>
<reference evidence="3 4" key="1">
    <citation type="submission" date="2022-09" db="EMBL/GenBank/DDBJ databases">
        <title>Draft genome of isolate Be4.</title>
        <authorList>
            <person name="Sanchez-Castro I."/>
            <person name="Martinez-Rodriguez P."/>
            <person name="Descostes M."/>
            <person name="Merroun M."/>
        </authorList>
    </citation>
    <scope>NUCLEOTIDE SEQUENCE [LARGE SCALE GENOMIC DNA]</scope>
    <source>
        <strain evidence="3 4">Be4</strain>
    </source>
</reference>
<keyword evidence="4" id="KW-1185">Reference proteome</keyword>
<dbReference type="PANTHER" id="PTHR44154">
    <property type="entry name" value="QUINONE OXIDOREDUCTASE"/>
    <property type="match status" value="1"/>
</dbReference>
<accession>A0ABT2PJ54</accession>
<evidence type="ECO:0000259" key="2">
    <source>
        <dbReference type="SMART" id="SM00829"/>
    </source>
</evidence>
<feature type="domain" description="Enoyl reductase (ER)" evidence="2">
    <location>
        <begin position="12"/>
        <end position="325"/>
    </location>
</feature>
<dbReference type="SMART" id="SM00829">
    <property type="entry name" value="PKS_ER"/>
    <property type="match status" value="1"/>
</dbReference>
<dbReference type="PANTHER" id="PTHR44154:SF1">
    <property type="entry name" value="QUINONE OXIDOREDUCTASE"/>
    <property type="match status" value="1"/>
</dbReference>
<dbReference type="InterPro" id="IPR020843">
    <property type="entry name" value="ER"/>
</dbReference>
<dbReference type="SUPFAM" id="SSF51735">
    <property type="entry name" value="NAD(P)-binding Rossmann-fold domains"/>
    <property type="match status" value="1"/>
</dbReference>
<name>A0ABT2PJ54_9BURK</name>
<protein>
    <submittedName>
        <fullName evidence="3">NADPH:quinone reductase</fullName>
    </submittedName>
</protein>
<sequence length="336" mass="35528">MKAVWYERQGLAQEVLIYGEMETPLPGPGEVRVRLSASAVNPADANRRSGRLHGMEYARIIPHSDGAGVVDAVGEGVRAERVGERVWIYFGQRGRAFGTAAQYICLPEELASELPDHVSEVEGACLGIPCMTACCALFDEKPIAGSVVLVTGGAGAVGHYAVQLAKWGGAKVIATVSGPEKAAHARRAGADAVIDYTQADAWQQVQGAAGPQGVQRVVDVDAVANSELVLKVVSDGATWVSYAIGPQAMAALPMAQIIRKNLTLRGLYLAGLSAAVRRDAQLGVHRWIHETPGAIHSVDRRFPLHQTAQAHLAVEAKNKLGTVVVLCDSPAEPNSP</sequence>
<proteinExistence type="predicted"/>
<dbReference type="Gene3D" id="3.40.50.720">
    <property type="entry name" value="NAD(P)-binding Rossmann-like Domain"/>
    <property type="match status" value="1"/>
</dbReference>
<evidence type="ECO:0000313" key="4">
    <source>
        <dbReference type="Proteomes" id="UP001525968"/>
    </source>
</evidence>
<dbReference type="Pfam" id="PF08240">
    <property type="entry name" value="ADH_N"/>
    <property type="match status" value="1"/>
</dbReference>
<dbReference type="InterPro" id="IPR013149">
    <property type="entry name" value="ADH-like_C"/>
</dbReference>
<evidence type="ECO:0000256" key="1">
    <source>
        <dbReference type="ARBA" id="ARBA00022857"/>
    </source>
</evidence>
<dbReference type="SUPFAM" id="SSF50129">
    <property type="entry name" value="GroES-like"/>
    <property type="match status" value="1"/>
</dbReference>
<dbReference type="InterPro" id="IPR051603">
    <property type="entry name" value="Zinc-ADH_QOR/CCCR"/>
</dbReference>
<dbReference type="InterPro" id="IPR013154">
    <property type="entry name" value="ADH-like_N"/>
</dbReference>
<keyword evidence="1" id="KW-0521">NADP</keyword>
<dbReference type="InterPro" id="IPR036291">
    <property type="entry name" value="NAD(P)-bd_dom_sf"/>
</dbReference>
<dbReference type="Gene3D" id="3.90.180.10">
    <property type="entry name" value="Medium-chain alcohol dehydrogenases, catalytic domain"/>
    <property type="match status" value="1"/>
</dbReference>
<organism evidence="3 4">
    <name type="scientific">Acidovorax bellezanensis</name>
    <dbReference type="NCBI Taxonomy" id="2976702"/>
    <lineage>
        <taxon>Bacteria</taxon>
        <taxon>Pseudomonadati</taxon>
        <taxon>Pseudomonadota</taxon>
        <taxon>Betaproteobacteria</taxon>
        <taxon>Burkholderiales</taxon>
        <taxon>Comamonadaceae</taxon>
        <taxon>Acidovorax</taxon>
    </lineage>
</organism>
<dbReference type="Proteomes" id="UP001525968">
    <property type="component" value="Unassembled WGS sequence"/>
</dbReference>
<gene>
    <name evidence="3" type="ORF">N0K08_06260</name>
</gene>
<dbReference type="CDD" id="cd08253">
    <property type="entry name" value="zeta_crystallin"/>
    <property type="match status" value="1"/>
</dbReference>
<dbReference type="EMBL" id="JAODYH010000003">
    <property type="protein sequence ID" value="MCT9810228.1"/>
    <property type="molecule type" value="Genomic_DNA"/>
</dbReference>
<dbReference type="RefSeq" id="WP_261499222.1">
    <property type="nucleotide sequence ID" value="NZ_JAODYH010000003.1"/>
</dbReference>
<dbReference type="InterPro" id="IPR011032">
    <property type="entry name" value="GroES-like_sf"/>
</dbReference>
<dbReference type="Pfam" id="PF00107">
    <property type="entry name" value="ADH_zinc_N"/>
    <property type="match status" value="1"/>
</dbReference>